<dbReference type="SUPFAM" id="SSF89550">
    <property type="entry name" value="PHP domain-like"/>
    <property type="match status" value="1"/>
</dbReference>
<organism evidence="4 5">
    <name type="scientific">Rossellomorea oryzaecorticis</name>
    <dbReference type="NCBI Taxonomy" id="1396505"/>
    <lineage>
        <taxon>Bacteria</taxon>
        <taxon>Bacillati</taxon>
        <taxon>Bacillota</taxon>
        <taxon>Bacilli</taxon>
        <taxon>Bacillales</taxon>
        <taxon>Bacillaceae</taxon>
        <taxon>Rossellomorea</taxon>
    </lineage>
</organism>
<dbReference type="PANTHER" id="PTHR42924">
    <property type="entry name" value="EXONUCLEASE"/>
    <property type="match status" value="1"/>
</dbReference>
<accession>A0ABU9K7I4</accession>
<dbReference type="Gene3D" id="3.40.50.300">
    <property type="entry name" value="P-loop containing nucleotide triphosphate hydrolases"/>
    <property type="match status" value="2"/>
</dbReference>
<dbReference type="InterPro" id="IPR052018">
    <property type="entry name" value="PHP_domain"/>
</dbReference>
<evidence type="ECO:0000256" key="1">
    <source>
        <dbReference type="SAM" id="Coils"/>
    </source>
</evidence>
<dbReference type="SMART" id="SM00481">
    <property type="entry name" value="POLIIIAc"/>
    <property type="match status" value="1"/>
</dbReference>
<comment type="caution">
    <text evidence="4">The sequence shown here is derived from an EMBL/GenBank/DDBJ whole genome shotgun (WGS) entry which is preliminary data.</text>
</comment>
<dbReference type="SMART" id="SM00382">
    <property type="entry name" value="AAA"/>
    <property type="match status" value="1"/>
</dbReference>
<feature type="domain" description="Polymerase/histidinol phosphatase N-terminal" evidence="3">
    <location>
        <begin position="16"/>
        <end position="96"/>
    </location>
</feature>
<evidence type="ECO:0000313" key="5">
    <source>
        <dbReference type="Proteomes" id="UP001389717"/>
    </source>
</evidence>
<dbReference type="InterPro" id="IPR016195">
    <property type="entry name" value="Pol/histidinol_Pase-like"/>
</dbReference>
<proteinExistence type="predicted"/>
<dbReference type="InterPro" id="IPR004013">
    <property type="entry name" value="PHP_dom"/>
</dbReference>
<dbReference type="NCBIfam" id="NF045780">
    <property type="entry name" value="TrlF_fam_ATP"/>
    <property type="match status" value="1"/>
</dbReference>
<feature type="coiled-coil region" evidence="1">
    <location>
        <begin position="437"/>
        <end position="471"/>
    </location>
</feature>
<reference evidence="4 5" key="1">
    <citation type="submission" date="2024-04" db="EMBL/GenBank/DDBJ databases">
        <title>Bacillus oryzaecorticis sp. nov., a moderately halophilic bacterium isolated from rice husks.</title>
        <authorList>
            <person name="Zhu H.-S."/>
        </authorList>
    </citation>
    <scope>NUCLEOTIDE SEQUENCE [LARGE SCALE GENOMIC DNA]</scope>
    <source>
        <strain evidence="4 5">ZC255</strain>
    </source>
</reference>
<dbReference type="InterPro" id="IPR003593">
    <property type="entry name" value="AAA+_ATPase"/>
</dbReference>
<gene>
    <name evidence="4" type="ORF">AAEO50_07125</name>
</gene>
<evidence type="ECO:0000259" key="3">
    <source>
        <dbReference type="SMART" id="SM00481"/>
    </source>
</evidence>
<evidence type="ECO:0000313" key="4">
    <source>
        <dbReference type="EMBL" id="MEL3972045.1"/>
    </source>
</evidence>
<protein>
    <submittedName>
        <fullName evidence="4">TrlF family AAA-like ATPase</fullName>
    </submittedName>
</protein>
<name>A0ABU9K7I4_9BACI</name>
<dbReference type="InterPro" id="IPR003141">
    <property type="entry name" value="Pol/His_phosphatase_N"/>
</dbReference>
<dbReference type="Pfam" id="PF02811">
    <property type="entry name" value="PHP"/>
    <property type="match status" value="1"/>
</dbReference>
<feature type="domain" description="AAA+ ATPase" evidence="2">
    <location>
        <begin position="324"/>
        <end position="846"/>
    </location>
</feature>
<sequence>MRKLYERQLGSTWRKWDLHIHSTFSKESSAKLSVEEIFLSAIEKGISVISITDHSNVESLDSAWEIYESTFEKDGEIYHYKDYINFIPGVELKTDKGNKPIHLIALFPQHLNFRGYTEKVDTSFLKTEFLSKLNCTDSNIRAAGEGDYNRGLLSINVNFENASKLARELGGITVVHNGSKSNGFDNGLEHCGIDPTEEQLLATFNYLKTNLMTEYIDICELPSLSKSNLKDKEFYLNQFNKPCIHCSDSHSEFSGEKFTWIKADPTFEGLKQIIFEPRNRIHLGEAPPIEPLYKIDSVKFSFPRGTKLGREDFCLAGENEMIFNPNLTCIIGGRGSGKSTVLNLIHEKLQPSENRFFNNHALELEKGKVISDYITIDNDDDKKHVEFLSQNEIEEFALNQNKFTKAIFSRLKKLDDSSELKNRDLELFKYISEINEVISNTENLKKLREKKENLIKEITTNERLVSSLKDEEYINITTQIKIMDSESQQIDTSKRRLDNILLDLEKILKKNNLKLEPKNIYDENYLKLINLISDEIELNRNYEVFKDIVMRNEDLRQELKLKKYKLEEFLVTRGLIGENIKDVSEANQKINIANNELQELEVELTQLEEEVQSFQYSSRTKTSYEDKISTMLEMLNKDLEELNEHVKTIELEYNFNKEEANDVLLEKVKEKFPKNDIFKPLRNNDIKRYINCIDPVQVDEKETFLDALASIGTQTKTFKALHEFFAIDINFEIYKLLINETYSDVEQFKSINVFYDGKPLENTSFGQRCTAAIVVLLLLGNNPIIIDEPEAHLDSGLIADYLVGLIKSSKLKRQIIFATHNANFVINGDAELIHFLDINNGKTNFSSFTIEDTRNREKLLRLEGGKVAFEQRERRYQFK</sequence>
<dbReference type="SUPFAM" id="SSF52540">
    <property type="entry name" value="P-loop containing nucleoside triphosphate hydrolases"/>
    <property type="match status" value="1"/>
</dbReference>
<keyword evidence="5" id="KW-1185">Reference proteome</keyword>
<dbReference type="RefSeq" id="WP_341981935.1">
    <property type="nucleotide sequence ID" value="NZ_JBBYAF010000010.1"/>
</dbReference>
<feature type="coiled-coil region" evidence="1">
    <location>
        <begin position="580"/>
        <end position="659"/>
    </location>
</feature>
<keyword evidence="1" id="KW-0175">Coiled coil</keyword>
<dbReference type="InterPro" id="IPR054787">
    <property type="entry name" value="TrlF_ATPase"/>
</dbReference>
<dbReference type="Gene3D" id="3.20.20.140">
    <property type="entry name" value="Metal-dependent hydrolases"/>
    <property type="match status" value="1"/>
</dbReference>
<evidence type="ECO:0000259" key="2">
    <source>
        <dbReference type="SMART" id="SM00382"/>
    </source>
</evidence>
<dbReference type="EMBL" id="JBBYAF010000010">
    <property type="protein sequence ID" value="MEL3972045.1"/>
    <property type="molecule type" value="Genomic_DNA"/>
</dbReference>
<dbReference type="Proteomes" id="UP001389717">
    <property type="component" value="Unassembled WGS sequence"/>
</dbReference>
<dbReference type="PANTHER" id="PTHR42924:SF3">
    <property type="entry name" value="POLYMERASE_HISTIDINOL PHOSPHATASE N-TERMINAL DOMAIN-CONTAINING PROTEIN"/>
    <property type="match status" value="1"/>
</dbReference>
<dbReference type="InterPro" id="IPR027417">
    <property type="entry name" value="P-loop_NTPase"/>
</dbReference>